<dbReference type="RefSeq" id="WP_138728057.1">
    <property type="nucleotide sequence ID" value="NZ_SRMP02000012.1"/>
</dbReference>
<dbReference type="PROSITE" id="PS51257">
    <property type="entry name" value="PROKAR_LIPOPROTEIN"/>
    <property type="match status" value="1"/>
</dbReference>
<evidence type="ECO:0008006" key="3">
    <source>
        <dbReference type="Google" id="ProtNLM"/>
    </source>
</evidence>
<keyword evidence="2" id="KW-1185">Reference proteome</keyword>
<dbReference type="Proteomes" id="UP001517367">
    <property type="component" value="Unassembled WGS sequence"/>
</dbReference>
<evidence type="ECO:0000313" key="2">
    <source>
        <dbReference type="Proteomes" id="UP001517367"/>
    </source>
</evidence>
<evidence type="ECO:0000313" key="1">
    <source>
        <dbReference type="EMBL" id="MFN0291450.1"/>
    </source>
</evidence>
<proteinExistence type="predicted"/>
<name>A0ABW9JGC8_9SPHI</name>
<protein>
    <recommendedName>
        <fullName evidence="3">Cyclophilin-like domain-containing protein</fullName>
    </recommendedName>
</protein>
<dbReference type="EMBL" id="SRMP02000012">
    <property type="protein sequence ID" value="MFN0291450.1"/>
    <property type="molecule type" value="Genomic_DNA"/>
</dbReference>
<organism evidence="1 2">
    <name type="scientific">Pedobacter helvus</name>
    <dbReference type="NCBI Taxonomy" id="2563444"/>
    <lineage>
        <taxon>Bacteria</taxon>
        <taxon>Pseudomonadati</taxon>
        <taxon>Bacteroidota</taxon>
        <taxon>Sphingobacteriia</taxon>
        <taxon>Sphingobacteriales</taxon>
        <taxon>Sphingobacteriaceae</taxon>
        <taxon>Pedobacter</taxon>
    </lineage>
</organism>
<reference evidence="1 2" key="1">
    <citation type="submission" date="2024-12" db="EMBL/GenBank/DDBJ databases">
        <authorList>
            <person name="Hu S."/>
        </authorList>
    </citation>
    <scope>NUCLEOTIDE SEQUENCE [LARGE SCALE GENOMIC DNA]</scope>
    <source>
        <strain evidence="1 2">P-25</strain>
    </source>
</reference>
<sequence length="138" mass="15523">MFSKLTLFAICCFVFSSCSLKKGKEVEINFSTDSTAILFTGLDEVTLFRVKEQTDSLLQELITVSELNEDRKAQEIAIKGKTFIKNDTLAFIPDLPFESGRSYLIKTLLNSSFGKTEDILKGDVGKSIKQKEKILVRK</sequence>
<gene>
    <name evidence="1" type="ORF">E5L68_008595</name>
</gene>
<comment type="caution">
    <text evidence="1">The sequence shown here is derived from an EMBL/GenBank/DDBJ whole genome shotgun (WGS) entry which is preliminary data.</text>
</comment>
<accession>A0ABW9JGC8</accession>